<feature type="region of interest" description="Disordered" evidence="9">
    <location>
        <begin position="68"/>
        <end position="89"/>
    </location>
</feature>
<feature type="coiled-coil region" evidence="8">
    <location>
        <begin position="102"/>
        <end position="129"/>
    </location>
</feature>
<evidence type="ECO:0000256" key="8">
    <source>
        <dbReference type="SAM" id="Coils"/>
    </source>
</evidence>
<feature type="domain" description="Era-type G" evidence="11">
    <location>
        <begin position="153"/>
        <end position="333"/>
    </location>
</feature>
<evidence type="ECO:0000256" key="1">
    <source>
        <dbReference type="ARBA" id="ARBA00007921"/>
    </source>
</evidence>
<keyword evidence="3 5" id="KW-0694">RNA-binding</keyword>
<comment type="caution">
    <text evidence="12">The sequence shown here is derived from an EMBL/GenBank/DDBJ whole genome shotgun (WGS) entry which is preliminary data.</text>
</comment>
<dbReference type="Gene3D" id="3.30.300.20">
    <property type="match status" value="1"/>
</dbReference>
<accession>A0AAD3SJM7</accession>
<dbReference type="InterPro" id="IPR030388">
    <property type="entry name" value="G_ERA_dom"/>
</dbReference>
<evidence type="ECO:0000259" key="10">
    <source>
        <dbReference type="PROSITE" id="PS50823"/>
    </source>
</evidence>
<dbReference type="InterPro" id="IPR009019">
    <property type="entry name" value="KH_sf_prok-type"/>
</dbReference>
<gene>
    <name evidence="12" type="ORF">Nepgr_013648</name>
</gene>
<sequence>MKVRRAIRLLSTFFSNTHDPKFKANFLSHFYSAQPQIDHFAAATSSFGTDPDIDSSAFDSAQFSVPYQNLGNQKQNPQQKSQPTWDTKYRDEVNRRIFGKANANKKRRLKIEEEEKEEKKRTLARALLQAALDGPDEEEEEGEDVGVKGEDQKSLSVGIIGAPNAGKSALTNYMVGSKVAAVSRKMNTTTHEVLGVMTKGDTQICFFDTPGLMLKKSGYPSRDLKAQTESAWSSIDLYEVLIVIFDVHRHLSRPDSRVVRLIERMGTEPNTKQKRVLCMNKVDLVERKKDLLKVAEEFKDLLGYERVFMISGLKGSGVKDLTEYLMEQAFKRPWDEDPYTMSEEVMKNISLEVVRERLLDYVHQEIPYNIGHRLMDWKDLRNGSLRIEQHLITHKESQRKILVGKNGSKIGRIGMEANEELRSIFKREVHLILQVRLKR</sequence>
<feature type="region of interest" description="G3" evidence="6">
    <location>
        <begin position="208"/>
        <end position="211"/>
    </location>
</feature>
<feature type="region of interest" description="G2" evidence="6">
    <location>
        <begin position="187"/>
        <end position="191"/>
    </location>
</feature>
<feature type="region of interest" description="G4" evidence="6">
    <location>
        <begin position="280"/>
        <end position="283"/>
    </location>
</feature>
<dbReference type="GO" id="GO:0043024">
    <property type="term" value="F:ribosomal small subunit binding"/>
    <property type="evidence" value="ECO:0007669"/>
    <property type="project" value="TreeGrafter"/>
</dbReference>
<dbReference type="InterPro" id="IPR015946">
    <property type="entry name" value="KH_dom-like_a/b"/>
</dbReference>
<keyword evidence="13" id="KW-1185">Reference proteome</keyword>
<feature type="domain" description="KH type-2" evidence="10">
    <location>
        <begin position="362"/>
        <end position="439"/>
    </location>
</feature>
<evidence type="ECO:0008006" key="14">
    <source>
        <dbReference type="Google" id="ProtNLM"/>
    </source>
</evidence>
<dbReference type="NCBIfam" id="TIGR00436">
    <property type="entry name" value="era"/>
    <property type="match status" value="1"/>
</dbReference>
<feature type="region of interest" description="G1" evidence="6">
    <location>
        <begin position="161"/>
        <end position="168"/>
    </location>
</feature>
<dbReference type="HAMAP" id="MF_00367">
    <property type="entry name" value="GTPase_Era"/>
    <property type="match status" value="1"/>
</dbReference>
<comment type="similarity">
    <text evidence="1 6 7">Belongs to the TRAFAC class TrmE-Era-EngA-EngB-Septin-like GTPase superfamily. Era GTPase family.</text>
</comment>
<dbReference type="AlphaFoldDB" id="A0AAD3SJM7"/>
<dbReference type="GO" id="GO:0019843">
    <property type="term" value="F:rRNA binding"/>
    <property type="evidence" value="ECO:0007669"/>
    <property type="project" value="TreeGrafter"/>
</dbReference>
<dbReference type="InterPro" id="IPR005225">
    <property type="entry name" value="Small_GTP-bd"/>
</dbReference>
<feature type="region of interest" description="G5" evidence="6">
    <location>
        <begin position="310"/>
        <end position="312"/>
    </location>
</feature>
<dbReference type="InterPro" id="IPR006073">
    <property type="entry name" value="GTP-bd"/>
</dbReference>
<dbReference type="InterPro" id="IPR027417">
    <property type="entry name" value="P-loop_NTPase"/>
</dbReference>
<feature type="compositionally biased region" description="Low complexity" evidence="9">
    <location>
        <begin position="72"/>
        <end position="83"/>
    </location>
</feature>
<dbReference type="Gene3D" id="3.40.50.300">
    <property type="entry name" value="P-loop containing nucleotide triphosphate hydrolases"/>
    <property type="match status" value="1"/>
</dbReference>
<dbReference type="CDD" id="cd04163">
    <property type="entry name" value="Era"/>
    <property type="match status" value="1"/>
</dbReference>
<dbReference type="Pfam" id="PF07650">
    <property type="entry name" value="KH_2"/>
    <property type="match status" value="1"/>
</dbReference>
<dbReference type="SUPFAM" id="SSF52540">
    <property type="entry name" value="P-loop containing nucleoside triphosphate hydrolases"/>
    <property type="match status" value="1"/>
</dbReference>
<dbReference type="Proteomes" id="UP001279734">
    <property type="component" value="Unassembled WGS sequence"/>
</dbReference>
<keyword evidence="4 6" id="KW-0342">GTP-binding</keyword>
<dbReference type="CDD" id="cd22534">
    <property type="entry name" value="KH-II_Era"/>
    <property type="match status" value="1"/>
</dbReference>
<evidence type="ECO:0000313" key="13">
    <source>
        <dbReference type="Proteomes" id="UP001279734"/>
    </source>
</evidence>
<reference evidence="12" key="1">
    <citation type="submission" date="2023-05" db="EMBL/GenBank/DDBJ databases">
        <title>Nepenthes gracilis genome sequencing.</title>
        <authorList>
            <person name="Fukushima K."/>
        </authorList>
    </citation>
    <scope>NUCLEOTIDE SEQUENCE</scope>
    <source>
        <strain evidence="12">SING2019-196</strain>
    </source>
</reference>
<dbReference type="SUPFAM" id="SSF54814">
    <property type="entry name" value="Prokaryotic type KH domain (KH-domain type II)"/>
    <property type="match status" value="1"/>
</dbReference>
<dbReference type="NCBIfam" id="TIGR00231">
    <property type="entry name" value="small_GTP"/>
    <property type="match status" value="1"/>
</dbReference>
<evidence type="ECO:0000256" key="9">
    <source>
        <dbReference type="SAM" id="MobiDB-lite"/>
    </source>
</evidence>
<organism evidence="12 13">
    <name type="scientific">Nepenthes gracilis</name>
    <name type="common">Slender pitcher plant</name>
    <dbReference type="NCBI Taxonomy" id="150966"/>
    <lineage>
        <taxon>Eukaryota</taxon>
        <taxon>Viridiplantae</taxon>
        <taxon>Streptophyta</taxon>
        <taxon>Embryophyta</taxon>
        <taxon>Tracheophyta</taxon>
        <taxon>Spermatophyta</taxon>
        <taxon>Magnoliopsida</taxon>
        <taxon>eudicotyledons</taxon>
        <taxon>Gunneridae</taxon>
        <taxon>Pentapetalae</taxon>
        <taxon>Caryophyllales</taxon>
        <taxon>Nepenthaceae</taxon>
        <taxon>Nepenthes</taxon>
    </lineage>
</organism>
<evidence type="ECO:0000256" key="3">
    <source>
        <dbReference type="ARBA" id="ARBA00022884"/>
    </source>
</evidence>
<dbReference type="GO" id="GO:0005525">
    <property type="term" value="F:GTP binding"/>
    <property type="evidence" value="ECO:0007669"/>
    <property type="project" value="UniProtKB-UniRule"/>
</dbReference>
<proteinExistence type="inferred from homology"/>
<dbReference type="Pfam" id="PF01926">
    <property type="entry name" value="MMR_HSR1"/>
    <property type="match status" value="1"/>
</dbReference>
<dbReference type="EMBL" id="BSYO01000011">
    <property type="protein sequence ID" value="GMH11807.1"/>
    <property type="molecule type" value="Genomic_DNA"/>
</dbReference>
<evidence type="ECO:0000313" key="12">
    <source>
        <dbReference type="EMBL" id="GMH11807.1"/>
    </source>
</evidence>
<evidence type="ECO:0000256" key="4">
    <source>
        <dbReference type="ARBA" id="ARBA00023134"/>
    </source>
</evidence>
<name>A0AAD3SJM7_NEPGR</name>
<dbReference type="FunFam" id="3.40.50.300:FF:001190">
    <property type="entry name" value="GTP-binding protein ERG"/>
    <property type="match status" value="1"/>
</dbReference>
<dbReference type="InterPro" id="IPR005662">
    <property type="entry name" value="GTPase_Era-like"/>
</dbReference>
<dbReference type="PANTHER" id="PTHR42698">
    <property type="entry name" value="GTPASE ERA"/>
    <property type="match status" value="1"/>
</dbReference>
<dbReference type="PROSITE" id="PS51713">
    <property type="entry name" value="G_ERA"/>
    <property type="match status" value="1"/>
</dbReference>
<keyword evidence="8" id="KW-0175">Coiled coil</keyword>
<evidence type="ECO:0000256" key="2">
    <source>
        <dbReference type="ARBA" id="ARBA00022741"/>
    </source>
</evidence>
<evidence type="ECO:0000256" key="6">
    <source>
        <dbReference type="PROSITE-ProRule" id="PRU01050"/>
    </source>
</evidence>
<evidence type="ECO:0000256" key="5">
    <source>
        <dbReference type="PROSITE-ProRule" id="PRU00118"/>
    </source>
</evidence>
<dbReference type="PANTHER" id="PTHR42698:SF1">
    <property type="entry name" value="GTPASE ERA, MITOCHONDRIAL"/>
    <property type="match status" value="1"/>
</dbReference>
<dbReference type="InterPro" id="IPR004044">
    <property type="entry name" value="KH_dom_type_2"/>
</dbReference>
<keyword evidence="2 6" id="KW-0547">Nucleotide-binding</keyword>
<dbReference type="PROSITE" id="PS50823">
    <property type="entry name" value="KH_TYPE_2"/>
    <property type="match status" value="1"/>
</dbReference>
<dbReference type="GO" id="GO:0000028">
    <property type="term" value="P:ribosomal small subunit assembly"/>
    <property type="evidence" value="ECO:0007669"/>
    <property type="project" value="TreeGrafter"/>
</dbReference>
<evidence type="ECO:0000256" key="7">
    <source>
        <dbReference type="RuleBase" id="RU003761"/>
    </source>
</evidence>
<evidence type="ECO:0000259" key="11">
    <source>
        <dbReference type="PROSITE" id="PS51713"/>
    </source>
</evidence>
<protein>
    <recommendedName>
        <fullName evidence="14">GTP-binding protein ERG</fullName>
    </recommendedName>
</protein>